<dbReference type="EMBL" id="JAKMXF010000033">
    <property type="protein sequence ID" value="KAI6660374.1"/>
    <property type="molecule type" value="Genomic_DNA"/>
</dbReference>
<feature type="transmembrane region" description="Helical" evidence="7">
    <location>
        <begin position="134"/>
        <end position="158"/>
    </location>
</feature>
<comment type="caution">
    <text evidence="8">The sequence shown here is derived from an EMBL/GenBank/DDBJ whole genome shotgun (WGS) entry which is preliminary data.</text>
</comment>
<evidence type="ECO:0000256" key="4">
    <source>
        <dbReference type="ARBA" id="ARBA00022989"/>
    </source>
</evidence>
<dbReference type="PANTHER" id="PTHR11689">
    <property type="entry name" value="CHLORIDE CHANNEL PROTEIN CLC FAMILY MEMBER"/>
    <property type="match status" value="1"/>
</dbReference>
<keyword evidence="3" id="KW-0677">Repeat</keyword>
<evidence type="ECO:0000256" key="7">
    <source>
        <dbReference type="SAM" id="Phobius"/>
    </source>
</evidence>
<organism evidence="8 9">
    <name type="scientific">Oopsacas minuta</name>
    <dbReference type="NCBI Taxonomy" id="111878"/>
    <lineage>
        <taxon>Eukaryota</taxon>
        <taxon>Metazoa</taxon>
        <taxon>Porifera</taxon>
        <taxon>Hexactinellida</taxon>
        <taxon>Hexasterophora</taxon>
        <taxon>Lyssacinosida</taxon>
        <taxon>Leucopsacidae</taxon>
        <taxon>Oopsacas</taxon>
    </lineage>
</organism>
<dbReference type="Proteomes" id="UP001165289">
    <property type="component" value="Unassembled WGS sequence"/>
</dbReference>
<feature type="transmembrane region" description="Helical" evidence="7">
    <location>
        <begin position="356"/>
        <end position="376"/>
    </location>
</feature>
<dbReference type="Pfam" id="PF00654">
    <property type="entry name" value="Voltage_CLC"/>
    <property type="match status" value="1"/>
</dbReference>
<dbReference type="InterPro" id="IPR014743">
    <property type="entry name" value="Cl-channel_core"/>
</dbReference>
<dbReference type="GO" id="GO:0015108">
    <property type="term" value="F:chloride transmembrane transporter activity"/>
    <property type="evidence" value="ECO:0007669"/>
    <property type="project" value="InterPro"/>
</dbReference>
<feature type="transmembrane region" description="Helical" evidence="7">
    <location>
        <begin position="294"/>
        <end position="312"/>
    </location>
</feature>
<dbReference type="InterPro" id="IPR001807">
    <property type="entry name" value="ClC"/>
</dbReference>
<name>A0AAV7KGZ7_9METZ</name>
<evidence type="ECO:0000313" key="8">
    <source>
        <dbReference type="EMBL" id="KAI6660374.1"/>
    </source>
</evidence>
<keyword evidence="4 7" id="KW-1133">Transmembrane helix</keyword>
<evidence type="ECO:0000256" key="1">
    <source>
        <dbReference type="ARBA" id="ARBA00004141"/>
    </source>
</evidence>
<keyword evidence="9" id="KW-1185">Reference proteome</keyword>
<dbReference type="AlphaFoldDB" id="A0AAV7KGZ7"/>
<accession>A0AAV7KGZ7</accession>
<evidence type="ECO:0000256" key="2">
    <source>
        <dbReference type="ARBA" id="ARBA00022692"/>
    </source>
</evidence>
<reference evidence="8 9" key="1">
    <citation type="journal article" date="2023" name="BMC Biol.">
        <title>The compact genome of the sponge Oopsacas minuta (Hexactinellida) is lacking key metazoan core genes.</title>
        <authorList>
            <person name="Santini S."/>
            <person name="Schenkelaars Q."/>
            <person name="Jourda C."/>
            <person name="Duchesne M."/>
            <person name="Belahbib H."/>
            <person name="Rocher C."/>
            <person name="Selva M."/>
            <person name="Riesgo A."/>
            <person name="Vervoort M."/>
            <person name="Leys S.P."/>
            <person name="Kodjabachian L."/>
            <person name="Le Bivic A."/>
            <person name="Borchiellini C."/>
            <person name="Claverie J.M."/>
            <person name="Renard E."/>
        </authorList>
    </citation>
    <scope>NUCLEOTIDE SEQUENCE [LARGE SCALE GENOMIC DNA]</scope>
    <source>
        <strain evidence="8">SPO-2</strain>
    </source>
</reference>
<gene>
    <name evidence="8" type="ORF">LOD99_13960</name>
</gene>
<proteinExistence type="predicted"/>
<evidence type="ECO:0000256" key="6">
    <source>
        <dbReference type="ARBA" id="ARBA00023136"/>
    </source>
</evidence>
<comment type="subcellular location">
    <subcellularLocation>
        <location evidence="1">Membrane</location>
        <topology evidence="1">Multi-pass membrane protein</topology>
    </subcellularLocation>
</comment>
<evidence type="ECO:0000256" key="5">
    <source>
        <dbReference type="ARBA" id="ARBA00023122"/>
    </source>
</evidence>
<dbReference type="SUPFAM" id="SSF81340">
    <property type="entry name" value="Clc chloride channel"/>
    <property type="match status" value="1"/>
</dbReference>
<dbReference type="Gene3D" id="1.10.3080.10">
    <property type="entry name" value="Clc chloride channel"/>
    <property type="match status" value="1"/>
</dbReference>
<feature type="transmembrane region" description="Helical" evidence="7">
    <location>
        <begin position="89"/>
        <end position="113"/>
    </location>
</feature>
<evidence type="ECO:0000256" key="3">
    <source>
        <dbReference type="ARBA" id="ARBA00022737"/>
    </source>
</evidence>
<keyword evidence="2 7" id="KW-0812">Transmembrane</keyword>
<keyword evidence="5" id="KW-0129">CBS domain</keyword>
<feature type="transmembrane region" description="Helical" evidence="7">
    <location>
        <begin position="324"/>
        <end position="344"/>
    </location>
</feature>
<dbReference type="InterPro" id="IPR051280">
    <property type="entry name" value="Cl-channel/antiporter"/>
</dbReference>
<feature type="transmembrane region" description="Helical" evidence="7">
    <location>
        <begin position="191"/>
        <end position="209"/>
    </location>
</feature>
<feature type="transmembrane region" description="Helical" evidence="7">
    <location>
        <begin position="259"/>
        <end position="282"/>
    </location>
</feature>
<dbReference type="GO" id="GO:0005765">
    <property type="term" value="C:lysosomal membrane"/>
    <property type="evidence" value="ECO:0007669"/>
    <property type="project" value="TreeGrafter"/>
</dbReference>
<dbReference type="PANTHER" id="PTHR11689:SF158">
    <property type="entry name" value="H(+)_CL(-) EXCHANGE TRANSPORTER 6"/>
    <property type="match status" value="1"/>
</dbReference>
<sequence length="423" mass="47266">MQSLLNSSDSRTFQSKYQRIEDVDSQPQARPPYFLPNLRFSSLRRRNSEQKKPQSLDYSVCYNAPYRDYVERNATKRYLGVSRDIWHSVASWVIVGIIGILTGVVAFLINLIIKYLNQLRYGSMLSVFYQYFEMGYLILAFLTLLAFNCLFVLIAALLTGFEPLAAGSGIPEIKCYLNGIKVPHVVRLRTLIIKATGVLFSVAGGLLVGKEGPMIHSGAIIGAGVPQFRTFAVPRSLRERKLFNFPLTMFRNDKDKRDFVSCGAAAGVAAAFGSPIGGVLFALEEGCSFWNQSLTWKALFCSMCAFFGLNMLSGLAISDTQKDVLSTKHVITLIGEGLISFGTFPQNQNLWTAKDLLIFSLMGFGGGILGATFNALNKKLTIYRFKFMHRFVILSFVNRIYCQLQLYRSSRDCDNSFDISGVL</sequence>
<keyword evidence="6 7" id="KW-0472">Membrane</keyword>
<evidence type="ECO:0000313" key="9">
    <source>
        <dbReference type="Proteomes" id="UP001165289"/>
    </source>
</evidence>
<dbReference type="PRINTS" id="PR00762">
    <property type="entry name" value="CLCHANNEL"/>
</dbReference>
<protein>
    <submittedName>
        <fullName evidence="8">Chloride transport protein</fullName>
    </submittedName>
</protein>